<dbReference type="EMBL" id="KQ965799">
    <property type="protein sequence ID" value="KXS11601.1"/>
    <property type="molecule type" value="Genomic_DNA"/>
</dbReference>
<keyword evidence="2" id="KW-1185">Reference proteome</keyword>
<dbReference type="OMA" id="HMILPIN"/>
<dbReference type="GO" id="GO:0072546">
    <property type="term" value="C:EMC complex"/>
    <property type="evidence" value="ECO:0007669"/>
    <property type="project" value="InterPro"/>
</dbReference>
<evidence type="ECO:0000313" key="2">
    <source>
        <dbReference type="Proteomes" id="UP000070544"/>
    </source>
</evidence>
<dbReference type="AlphaFoldDB" id="A0A139A479"/>
<dbReference type="CDD" id="cd08060">
    <property type="entry name" value="MPN_UPF0172"/>
    <property type="match status" value="1"/>
</dbReference>
<dbReference type="STRING" id="1344416.A0A139A479"/>
<dbReference type="InterPro" id="IPR005366">
    <property type="entry name" value="EMC8/9"/>
</dbReference>
<organism evidence="1 2">
    <name type="scientific">Gonapodya prolifera (strain JEL478)</name>
    <name type="common">Monoblepharis prolifera</name>
    <dbReference type="NCBI Taxonomy" id="1344416"/>
    <lineage>
        <taxon>Eukaryota</taxon>
        <taxon>Fungi</taxon>
        <taxon>Fungi incertae sedis</taxon>
        <taxon>Chytridiomycota</taxon>
        <taxon>Chytridiomycota incertae sedis</taxon>
        <taxon>Monoblepharidomycetes</taxon>
        <taxon>Monoblepharidales</taxon>
        <taxon>Gonapodyaceae</taxon>
        <taxon>Gonapodya</taxon>
    </lineage>
</organism>
<name>A0A139A479_GONPJ</name>
<dbReference type="OrthoDB" id="194468at2759"/>
<gene>
    <name evidence="1" type="ORF">M427DRAFT_60464</name>
</gene>
<dbReference type="PANTHER" id="PTHR12941:SF10">
    <property type="entry name" value="ER MEMBRANE PROTEIN COMPLEX SUBUNIT 8_9 HOMOLOG"/>
    <property type="match status" value="1"/>
</dbReference>
<dbReference type="Pfam" id="PF03665">
    <property type="entry name" value="UPF0172"/>
    <property type="match status" value="1"/>
</dbReference>
<protein>
    <submittedName>
        <fullName evidence="1">UPF0172-domain-containing protein</fullName>
    </submittedName>
</protein>
<accession>A0A139A479</accession>
<proteinExistence type="predicted"/>
<reference evidence="1 2" key="1">
    <citation type="journal article" date="2015" name="Genome Biol. Evol.">
        <title>Phylogenomic analyses indicate that early fungi evolved digesting cell walls of algal ancestors of land plants.</title>
        <authorList>
            <person name="Chang Y."/>
            <person name="Wang S."/>
            <person name="Sekimoto S."/>
            <person name="Aerts A.L."/>
            <person name="Choi C."/>
            <person name="Clum A."/>
            <person name="LaButti K.M."/>
            <person name="Lindquist E.A."/>
            <person name="Yee Ngan C."/>
            <person name="Ohm R.A."/>
            <person name="Salamov A.A."/>
            <person name="Grigoriev I.V."/>
            <person name="Spatafora J.W."/>
            <person name="Berbee M.L."/>
        </authorList>
    </citation>
    <scope>NUCLEOTIDE SEQUENCE [LARGE SCALE GENOMIC DNA]</scope>
    <source>
        <strain evidence="1 2">JEL478</strain>
    </source>
</reference>
<sequence length="190" mass="20805">MSNYTVNLKSYKKVILHACKYPYASNINGLLIGTKRGPGEGEDIAVLDAIPLFHTNVNLTPMLEIATSQAEQYATSKGLQIVGYYHANLADKAPTVVATKIAATLDHVLGYNVLLLMVDPWKLGPKSTDYAVVAYTRDGAAWKNAKSFTPSETLPPAFQIADKRADIEALHDFDEHLDNLKLDWLSNSGV</sequence>
<dbReference type="Proteomes" id="UP000070544">
    <property type="component" value="Unassembled WGS sequence"/>
</dbReference>
<dbReference type="PANTHER" id="PTHR12941">
    <property type="entry name" value="ER MEMBRANE PROTEIN COMPLEX"/>
    <property type="match status" value="1"/>
</dbReference>
<evidence type="ECO:0000313" key="1">
    <source>
        <dbReference type="EMBL" id="KXS11601.1"/>
    </source>
</evidence>